<dbReference type="InterPro" id="IPR023393">
    <property type="entry name" value="START-like_dom_sf"/>
</dbReference>
<dbReference type="GO" id="GO:0005634">
    <property type="term" value="C:nucleus"/>
    <property type="evidence" value="ECO:0007669"/>
    <property type="project" value="UniProtKB-ARBA"/>
</dbReference>
<organism evidence="8 9">
    <name type="scientific">Agrilus planipennis</name>
    <name type="common">Emerald ash borer</name>
    <name type="synonym">Agrilus marcopoli</name>
    <dbReference type="NCBI Taxonomy" id="224129"/>
    <lineage>
        <taxon>Eukaryota</taxon>
        <taxon>Metazoa</taxon>
        <taxon>Ecdysozoa</taxon>
        <taxon>Arthropoda</taxon>
        <taxon>Hexapoda</taxon>
        <taxon>Insecta</taxon>
        <taxon>Pterygota</taxon>
        <taxon>Neoptera</taxon>
        <taxon>Endopterygota</taxon>
        <taxon>Coleoptera</taxon>
        <taxon>Polyphaga</taxon>
        <taxon>Elateriformia</taxon>
        <taxon>Buprestoidea</taxon>
        <taxon>Buprestidae</taxon>
        <taxon>Agrilinae</taxon>
        <taxon>Agrilus</taxon>
    </lineage>
</organism>
<feature type="domain" description="Phosphatidylinositol transfer protein N-terminal" evidence="7">
    <location>
        <begin position="3"/>
        <end position="244"/>
    </location>
</feature>
<evidence type="ECO:0000259" key="7">
    <source>
        <dbReference type="Pfam" id="PF02121"/>
    </source>
</evidence>
<evidence type="ECO:0000256" key="3">
    <source>
        <dbReference type="ARBA" id="ARBA00023121"/>
    </source>
</evidence>
<dbReference type="PANTHER" id="PTHR10658">
    <property type="entry name" value="PHOSPHATIDYLINOSITOL TRANSFER PROTEIN"/>
    <property type="match status" value="1"/>
</dbReference>
<dbReference type="GO" id="GO:0005737">
    <property type="term" value="C:cytoplasm"/>
    <property type="evidence" value="ECO:0007669"/>
    <property type="project" value="UniProtKB-ARBA"/>
</dbReference>
<dbReference type="AlphaFoldDB" id="A0A1W4XBN7"/>
<dbReference type="FunFam" id="3.30.530.20:FF:000011">
    <property type="entry name" value="cytoplasmic phosphatidylinositol transfer protein 1 isoform X2"/>
    <property type="match status" value="1"/>
</dbReference>
<evidence type="ECO:0000256" key="6">
    <source>
        <dbReference type="ARBA" id="ARBA00082927"/>
    </source>
</evidence>
<keyword evidence="3" id="KW-0446">Lipid-binding</keyword>
<dbReference type="KEGG" id="apln:108742087"/>
<name>A0A1W4XBN7_AGRPL</name>
<reference evidence="9 10" key="1">
    <citation type="submission" date="2025-04" db="UniProtKB">
        <authorList>
            <consortium name="RefSeq"/>
        </authorList>
    </citation>
    <scope>IDENTIFICATION</scope>
    <source>
        <tissue evidence="9 10">Entire body</tissue>
    </source>
</reference>
<dbReference type="Pfam" id="PF02121">
    <property type="entry name" value="IP_trans"/>
    <property type="match status" value="1"/>
</dbReference>
<gene>
    <name evidence="9" type="primary">LOC108742720</name>
    <name evidence="10" type="synonym">LOC108742087</name>
</gene>
<evidence type="ECO:0000256" key="4">
    <source>
        <dbReference type="ARBA" id="ARBA00061154"/>
    </source>
</evidence>
<evidence type="ECO:0000256" key="1">
    <source>
        <dbReference type="ARBA" id="ARBA00022448"/>
    </source>
</evidence>
<dbReference type="GO" id="GO:0035091">
    <property type="term" value="F:phosphatidylinositol binding"/>
    <property type="evidence" value="ECO:0007669"/>
    <property type="project" value="TreeGrafter"/>
</dbReference>
<evidence type="ECO:0000313" key="8">
    <source>
        <dbReference type="Proteomes" id="UP000192223"/>
    </source>
</evidence>
<evidence type="ECO:0000313" key="10">
    <source>
        <dbReference type="RefSeq" id="XP_025836412.1"/>
    </source>
</evidence>
<protein>
    <recommendedName>
        <fullName evidence="5">Cytoplasmic phosphatidylinositol transfer protein 1</fullName>
    </recommendedName>
    <alternativeName>
        <fullName evidence="6">Retinal degeneration B homolog beta</fullName>
    </alternativeName>
</protein>
<comment type="similarity">
    <text evidence="4">Belongs to the PtdIns transfer protein family. PI transfer class IIB subfamily.</text>
</comment>
<dbReference type="GeneID" id="108742720"/>
<evidence type="ECO:0000256" key="2">
    <source>
        <dbReference type="ARBA" id="ARBA00023055"/>
    </source>
</evidence>
<evidence type="ECO:0000313" key="9">
    <source>
        <dbReference type="RefSeq" id="XP_018333526.1"/>
    </source>
</evidence>
<dbReference type="RefSeq" id="XP_025836412.1">
    <property type="nucleotide sequence ID" value="XM_025980627.1"/>
</dbReference>
<dbReference type="InterPro" id="IPR001666">
    <property type="entry name" value="PI_transfer"/>
</dbReference>
<dbReference type="OrthoDB" id="10053061at2759"/>
<dbReference type="Gene3D" id="3.30.530.20">
    <property type="match status" value="1"/>
</dbReference>
<evidence type="ECO:0000256" key="5">
    <source>
        <dbReference type="ARBA" id="ARBA00068698"/>
    </source>
</evidence>
<dbReference type="PRINTS" id="PR00391">
    <property type="entry name" value="PITRANSFER"/>
</dbReference>
<dbReference type="RefSeq" id="XP_018333526.1">
    <property type="nucleotide sequence ID" value="XM_018478024.2"/>
</dbReference>
<keyword evidence="8" id="KW-1185">Reference proteome</keyword>
<dbReference type="SUPFAM" id="SSF55961">
    <property type="entry name" value="Bet v1-like"/>
    <property type="match status" value="1"/>
</dbReference>
<accession>A0A1W4XBN7</accession>
<keyword evidence="2" id="KW-0445">Lipid transport</keyword>
<dbReference type="GO" id="GO:0008526">
    <property type="term" value="F:phosphatidylinositol transfer activity"/>
    <property type="evidence" value="ECO:0007669"/>
    <property type="project" value="TreeGrafter"/>
</dbReference>
<dbReference type="PANTHER" id="PTHR10658:SF54">
    <property type="entry name" value="CYTOPLASMIC PHOSPHATIDYLINOSITOL TRANSFER PROTEIN 1"/>
    <property type="match status" value="1"/>
</dbReference>
<keyword evidence="1" id="KW-0813">Transport</keyword>
<dbReference type="Proteomes" id="UP000192223">
    <property type="component" value="Unplaced"/>
</dbReference>
<dbReference type="KEGG" id="apln:108742720"/>
<dbReference type="InterPro" id="IPR055261">
    <property type="entry name" value="PI_transfer_N"/>
</dbReference>
<dbReference type="STRING" id="224129.A0A1W4XBN7"/>
<proteinExistence type="inferred from homology"/>
<sequence>MVLTKEYRICMPISTEEYKIGQLYMIARHSLEQSGDGEGVEVVENKECEDPVHGRGQYTEKRIHLSSRLPYWLQSLVPKIFYITEKAWNYYPYTETEYTCSFVPRFNIFIKTKYEDNSGTSDNCLGLTPEELAERIVDNIDIAYDEVSPRHYKEEEDLRFFQSKKTSRGPLVEGWKNNVQPIMCSYKLVNASFEVWGFQTRVEEFIHSCIREILLLGHRQAFAWIDEWISMSYEDVRTYEAKLQHQTNTLVKEKQSNDVSNDNVVENNSPQLLPNIMGCTSSSMEVSGDQVKSPTKKGYFSWFS</sequence>